<proteinExistence type="predicted"/>
<reference evidence="1" key="1">
    <citation type="submission" date="2018-02" db="EMBL/GenBank/DDBJ databases">
        <title>Rhizophora mucronata_Transcriptome.</title>
        <authorList>
            <person name="Meera S.P."/>
            <person name="Sreeshan A."/>
            <person name="Augustine A."/>
        </authorList>
    </citation>
    <scope>NUCLEOTIDE SEQUENCE</scope>
    <source>
        <tissue evidence="1">Leaf</tissue>
    </source>
</reference>
<dbReference type="EMBL" id="GGEC01035393">
    <property type="protein sequence ID" value="MBX15877.1"/>
    <property type="molecule type" value="Transcribed_RNA"/>
</dbReference>
<evidence type="ECO:0000313" key="1">
    <source>
        <dbReference type="EMBL" id="MBX15877.1"/>
    </source>
</evidence>
<accession>A0A2P2LD32</accession>
<protein>
    <submittedName>
        <fullName evidence="1">Uncharacterized protein</fullName>
    </submittedName>
</protein>
<organism evidence="1">
    <name type="scientific">Rhizophora mucronata</name>
    <name type="common">Asiatic mangrove</name>
    <dbReference type="NCBI Taxonomy" id="61149"/>
    <lineage>
        <taxon>Eukaryota</taxon>
        <taxon>Viridiplantae</taxon>
        <taxon>Streptophyta</taxon>
        <taxon>Embryophyta</taxon>
        <taxon>Tracheophyta</taxon>
        <taxon>Spermatophyta</taxon>
        <taxon>Magnoliopsida</taxon>
        <taxon>eudicotyledons</taxon>
        <taxon>Gunneridae</taxon>
        <taxon>Pentapetalae</taxon>
        <taxon>rosids</taxon>
        <taxon>fabids</taxon>
        <taxon>Malpighiales</taxon>
        <taxon>Rhizophoraceae</taxon>
        <taxon>Rhizophora</taxon>
    </lineage>
</organism>
<name>A0A2P2LD32_RHIMU</name>
<dbReference type="AlphaFoldDB" id="A0A2P2LD32"/>
<sequence length="41" mass="4793">MTNFCRPAEKVSMVRLSNGCLCGWQVNEGLKVAYYQYYLQK</sequence>